<dbReference type="PATRIC" id="fig|167539.5.peg.1220"/>
<organism evidence="2 3">
    <name type="scientific">Prochlorococcus marinus (strain SARG / CCMP1375 / SS120)</name>
    <dbReference type="NCBI Taxonomy" id="167539"/>
    <lineage>
        <taxon>Bacteria</taxon>
        <taxon>Bacillati</taxon>
        <taxon>Cyanobacteriota</taxon>
        <taxon>Cyanophyceae</taxon>
        <taxon>Synechococcales</taxon>
        <taxon>Prochlorococcaceae</taxon>
        <taxon>Prochlorococcus</taxon>
    </lineage>
</organism>
<evidence type="ECO:0000313" key="3">
    <source>
        <dbReference type="Proteomes" id="UP000001420"/>
    </source>
</evidence>
<evidence type="ECO:0000313" key="2">
    <source>
        <dbReference type="EMBL" id="AAQ00211.1"/>
    </source>
</evidence>
<keyword evidence="1" id="KW-0472">Membrane</keyword>
<name>Q7VBC9_PROMA</name>
<dbReference type="HOGENOM" id="CLU_213907_0_0_3"/>
<protein>
    <submittedName>
        <fullName evidence="2">Uncharacterized protein</fullName>
    </submittedName>
</protein>
<dbReference type="eggNOG" id="ENOG50322X5">
    <property type="taxonomic scope" value="Bacteria"/>
</dbReference>
<dbReference type="STRING" id="167539.Pro_1166"/>
<keyword evidence="1" id="KW-1133">Transmembrane helix</keyword>
<keyword evidence="1" id="KW-0812">Transmembrane</keyword>
<gene>
    <name evidence="2" type="ordered locus">Pro_1166</name>
</gene>
<dbReference type="RefSeq" id="WP_011125318.1">
    <property type="nucleotide sequence ID" value="NC_005042.1"/>
</dbReference>
<proteinExistence type="predicted"/>
<dbReference type="KEGG" id="pma:Pro_1166"/>
<keyword evidence="3" id="KW-1185">Reference proteome</keyword>
<dbReference type="EnsemblBacteria" id="AAQ00211">
    <property type="protein sequence ID" value="AAQ00211"/>
    <property type="gene ID" value="Pro_1166"/>
</dbReference>
<sequence>MTSEEIQAVSNMISLHPPIIIGTLCIFMYIRGKFIEGNPSSGNSPLS</sequence>
<dbReference type="Proteomes" id="UP000001420">
    <property type="component" value="Chromosome"/>
</dbReference>
<accession>Q7VBC9</accession>
<dbReference type="AlphaFoldDB" id="Q7VBC9"/>
<dbReference type="OrthoDB" id="9951531at2"/>
<dbReference type="EMBL" id="AE017126">
    <property type="protein sequence ID" value="AAQ00211.1"/>
    <property type="molecule type" value="Genomic_DNA"/>
</dbReference>
<evidence type="ECO:0000256" key="1">
    <source>
        <dbReference type="SAM" id="Phobius"/>
    </source>
</evidence>
<reference evidence="2 3" key="1">
    <citation type="journal article" date="2003" name="Proc. Natl. Acad. Sci. U.S.A.">
        <title>Genome sequence of the cyanobacterium Prochlorococcus marinus SS120, a nearly minimal oxyphototrophic genome.</title>
        <authorList>
            <person name="Dufresne A."/>
            <person name="Salanoubat M."/>
            <person name="Partensky F."/>
            <person name="Artiguenave F."/>
            <person name="Axmann I.M."/>
            <person name="Barbe V."/>
            <person name="Duprat S."/>
            <person name="Galperin M.Y."/>
            <person name="Koonin E.V."/>
            <person name="Le Gall F."/>
            <person name="Makarova K.S."/>
            <person name="Ostrowski M."/>
            <person name="Oztas S."/>
            <person name="Robert C."/>
            <person name="Rogozin I.B."/>
            <person name="Scanlan D.J."/>
            <person name="Tandeau de Marsac N."/>
            <person name="Weissenbach J."/>
            <person name="Wincker P."/>
            <person name="Wolf Y.I."/>
            <person name="Hess W.R."/>
        </authorList>
    </citation>
    <scope>NUCLEOTIDE SEQUENCE [LARGE SCALE GENOMIC DNA]</scope>
    <source>
        <strain evidence="3">SARG / CCMP1375 / SS120</strain>
    </source>
</reference>
<feature type="transmembrane region" description="Helical" evidence="1">
    <location>
        <begin position="12"/>
        <end position="30"/>
    </location>
</feature>